<dbReference type="RefSeq" id="WP_184155455.1">
    <property type="nucleotide sequence ID" value="NZ_JACHFM010000010.1"/>
</dbReference>
<proteinExistence type="predicted"/>
<dbReference type="Pfam" id="PF18145">
    <property type="entry name" value="SAVED"/>
    <property type="match status" value="1"/>
</dbReference>
<organism evidence="2 3">
    <name type="scientific">Amaricoccus macauensis</name>
    <dbReference type="NCBI Taxonomy" id="57001"/>
    <lineage>
        <taxon>Bacteria</taxon>
        <taxon>Pseudomonadati</taxon>
        <taxon>Pseudomonadota</taxon>
        <taxon>Alphaproteobacteria</taxon>
        <taxon>Rhodobacterales</taxon>
        <taxon>Paracoccaceae</taxon>
        <taxon>Amaricoccus</taxon>
    </lineage>
</organism>
<accession>A0A840SR57</accession>
<evidence type="ECO:0000313" key="2">
    <source>
        <dbReference type="EMBL" id="MBB5224557.1"/>
    </source>
</evidence>
<protein>
    <recommendedName>
        <fullName evidence="1">SMODS-associated and fused to various effectors domain-containing protein</fullName>
    </recommendedName>
</protein>
<comment type="caution">
    <text evidence="2">The sequence shown here is derived from an EMBL/GenBank/DDBJ whole genome shotgun (WGS) entry which is preliminary data.</text>
</comment>
<reference evidence="2 3" key="1">
    <citation type="submission" date="2020-08" db="EMBL/GenBank/DDBJ databases">
        <title>Genomic Encyclopedia of Type Strains, Phase IV (KMG-IV): sequencing the most valuable type-strain genomes for metagenomic binning, comparative biology and taxonomic classification.</title>
        <authorList>
            <person name="Goeker M."/>
        </authorList>
    </citation>
    <scope>NUCLEOTIDE SEQUENCE [LARGE SCALE GENOMIC DNA]</scope>
    <source>
        <strain evidence="2 3">DSM 101730</strain>
    </source>
</reference>
<evidence type="ECO:0000259" key="1">
    <source>
        <dbReference type="Pfam" id="PF18145"/>
    </source>
</evidence>
<feature type="domain" description="SMODS-associated and fused to various effectors" evidence="1">
    <location>
        <begin position="195"/>
        <end position="382"/>
    </location>
</feature>
<dbReference type="InterPro" id="IPR040836">
    <property type="entry name" value="SAVED"/>
</dbReference>
<dbReference type="AlphaFoldDB" id="A0A840SR57"/>
<evidence type="ECO:0000313" key="3">
    <source>
        <dbReference type="Proteomes" id="UP000549457"/>
    </source>
</evidence>
<dbReference type="EMBL" id="JACHFM010000010">
    <property type="protein sequence ID" value="MBB5224557.1"/>
    <property type="molecule type" value="Genomic_DNA"/>
</dbReference>
<name>A0A840SR57_9RHOB</name>
<dbReference type="Proteomes" id="UP000549457">
    <property type="component" value="Unassembled WGS sequence"/>
</dbReference>
<dbReference type="NCBIfam" id="NF033611">
    <property type="entry name" value="SAVED"/>
    <property type="match status" value="1"/>
</dbReference>
<gene>
    <name evidence="2" type="ORF">HNP73_004528</name>
</gene>
<keyword evidence="3" id="KW-1185">Reference proteome</keyword>
<sequence length="384" mass="43075">MAKRKEPGGRRAITPHTRNIVWARAAGRCQFRNCNVSLIGHLVAGNRTRNRSYHAHVIADSASGPRGDAVLSPARSNDPDNIMLLCDGCHREIDGEDTRRKYPPEVLYAMKRDHEAWIDAVLSAGPASRSHILQFSAPIGENETAVPFDDCVDAMVPRRTPASDRAIEIKIKGMRHKDSDPNYWTSELWRLRQGFQNDLLGRFESGDVRHLSVFGLAPIPLLMELGRLLSDISAVDVYERHRFPEQQWRWPEDGPIVEFQRTAGPPGPKLVALKLAVTSEIADDRVINALGTDDVSVWQIASLHHGQGIVRHREALARWRAVVARTLDEIKNQHGMDADVAVFPAIPVSCAVEFGRAWQPKAHPSPRIFDQVKDQGFTERVTFR</sequence>